<organism evidence="3 4">
    <name type="scientific">Kingdonia uniflora</name>
    <dbReference type="NCBI Taxonomy" id="39325"/>
    <lineage>
        <taxon>Eukaryota</taxon>
        <taxon>Viridiplantae</taxon>
        <taxon>Streptophyta</taxon>
        <taxon>Embryophyta</taxon>
        <taxon>Tracheophyta</taxon>
        <taxon>Spermatophyta</taxon>
        <taxon>Magnoliopsida</taxon>
        <taxon>Ranunculales</taxon>
        <taxon>Circaeasteraceae</taxon>
        <taxon>Kingdonia</taxon>
    </lineage>
</organism>
<dbReference type="SMART" id="SM00271">
    <property type="entry name" value="DnaJ"/>
    <property type="match status" value="1"/>
</dbReference>
<dbReference type="InterPro" id="IPR018253">
    <property type="entry name" value="DnaJ_domain_CS"/>
</dbReference>
<feature type="domain" description="J" evidence="2">
    <location>
        <begin position="11"/>
        <end position="80"/>
    </location>
</feature>
<reference evidence="3 4" key="1">
    <citation type="journal article" date="2020" name="IScience">
        <title>Genome Sequencing of the Endangered Kingdonia uniflora (Circaeasteraceae, Ranunculales) Reveals Potential Mechanisms of Evolutionary Specialization.</title>
        <authorList>
            <person name="Sun Y."/>
            <person name="Deng T."/>
            <person name="Zhang A."/>
            <person name="Moore M.J."/>
            <person name="Landis J.B."/>
            <person name="Lin N."/>
            <person name="Zhang H."/>
            <person name="Zhang X."/>
            <person name="Huang J."/>
            <person name="Zhang X."/>
            <person name="Sun H."/>
            <person name="Wang H."/>
        </authorList>
    </citation>
    <scope>NUCLEOTIDE SEQUENCE [LARGE SCALE GENOMIC DNA]</scope>
    <source>
        <strain evidence="3">TB1705</strain>
        <tissue evidence="3">Leaf</tissue>
    </source>
</reference>
<dbReference type="AlphaFoldDB" id="A0A7J7P2H1"/>
<dbReference type="SUPFAM" id="SSF46565">
    <property type="entry name" value="Chaperone J-domain"/>
    <property type="match status" value="1"/>
</dbReference>
<keyword evidence="4" id="KW-1185">Reference proteome</keyword>
<dbReference type="Proteomes" id="UP000541444">
    <property type="component" value="Unassembled WGS sequence"/>
</dbReference>
<evidence type="ECO:0000313" key="4">
    <source>
        <dbReference type="Proteomes" id="UP000541444"/>
    </source>
</evidence>
<accession>A0A7J7P2H1</accession>
<feature type="region of interest" description="Disordered" evidence="1">
    <location>
        <begin position="119"/>
        <end position="147"/>
    </location>
</feature>
<protein>
    <recommendedName>
        <fullName evidence="2">J domain-containing protein</fullName>
    </recommendedName>
</protein>
<dbReference type="PANTHER" id="PTHR44743:SF11">
    <property type="entry name" value="PUTATIVE, EXPRESSED-RELATED"/>
    <property type="match status" value="1"/>
</dbReference>
<dbReference type="PRINTS" id="PR00625">
    <property type="entry name" value="JDOMAIN"/>
</dbReference>
<dbReference type="EMBL" id="JACGCM010000333">
    <property type="protein sequence ID" value="KAF6173647.1"/>
    <property type="molecule type" value="Genomic_DNA"/>
</dbReference>
<evidence type="ECO:0000256" key="1">
    <source>
        <dbReference type="SAM" id="MobiDB-lite"/>
    </source>
</evidence>
<dbReference type="PROSITE" id="PS00636">
    <property type="entry name" value="DNAJ_1"/>
    <property type="match status" value="1"/>
</dbReference>
<dbReference type="Pfam" id="PF00226">
    <property type="entry name" value="DnaJ"/>
    <property type="match status" value="1"/>
</dbReference>
<feature type="compositionally biased region" description="Basic and acidic residues" evidence="1">
    <location>
        <begin position="137"/>
        <end position="147"/>
    </location>
</feature>
<dbReference type="PANTHER" id="PTHR44743">
    <property type="entry name" value="PUTATIVE, EXPRESSED-RELATED"/>
    <property type="match status" value="1"/>
</dbReference>
<sequence length="147" mass="16909">MDLQGTSDGASFYNVLGIRIDATSLDIRNAYRKLALKWHPDRWAKDPTIAEEAKNRFQKIQEAYSVLSDEGKRAMYDAFEEKEDEWSFKRLYSTFSQENSFEDLQKMFMEMAGDDVSIFGSNAGKSPSVSNSQCPSQREREMKYASN</sequence>
<feature type="compositionally biased region" description="Polar residues" evidence="1">
    <location>
        <begin position="119"/>
        <end position="136"/>
    </location>
</feature>
<name>A0A7J7P2H1_9MAGN</name>
<proteinExistence type="predicted"/>
<dbReference type="PROSITE" id="PS50076">
    <property type="entry name" value="DNAJ_2"/>
    <property type="match status" value="1"/>
</dbReference>
<evidence type="ECO:0000259" key="2">
    <source>
        <dbReference type="PROSITE" id="PS50076"/>
    </source>
</evidence>
<evidence type="ECO:0000313" key="3">
    <source>
        <dbReference type="EMBL" id="KAF6173647.1"/>
    </source>
</evidence>
<gene>
    <name evidence="3" type="ORF">GIB67_023006</name>
</gene>
<dbReference type="Gene3D" id="1.10.287.110">
    <property type="entry name" value="DnaJ domain"/>
    <property type="match status" value="1"/>
</dbReference>
<dbReference type="CDD" id="cd06257">
    <property type="entry name" value="DnaJ"/>
    <property type="match status" value="1"/>
</dbReference>
<dbReference type="OrthoDB" id="10250354at2759"/>
<dbReference type="InterPro" id="IPR036869">
    <property type="entry name" value="J_dom_sf"/>
</dbReference>
<dbReference type="InterPro" id="IPR001623">
    <property type="entry name" value="DnaJ_domain"/>
</dbReference>
<comment type="caution">
    <text evidence="3">The sequence shown here is derived from an EMBL/GenBank/DDBJ whole genome shotgun (WGS) entry which is preliminary data.</text>
</comment>